<dbReference type="PROSITE" id="PS50110">
    <property type="entry name" value="RESPONSE_REGULATORY"/>
    <property type="match status" value="1"/>
</dbReference>
<dbReference type="InterPro" id="IPR000792">
    <property type="entry name" value="Tscrpt_reg_LuxR_C"/>
</dbReference>
<evidence type="ECO:0000313" key="9">
    <source>
        <dbReference type="Proteomes" id="UP001291999"/>
    </source>
</evidence>
<evidence type="ECO:0000256" key="1">
    <source>
        <dbReference type="ARBA" id="ARBA00022553"/>
    </source>
</evidence>
<dbReference type="SUPFAM" id="SSF52172">
    <property type="entry name" value="CheY-like"/>
    <property type="match status" value="1"/>
</dbReference>
<name>A0ABU5K5R4_9ACTN</name>
<dbReference type="PANTHER" id="PTHR43214:SF24">
    <property type="entry name" value="TRANSCRIPTIONAL REGULATORY PROTEIN NARL-RELATED"/>
    <property type="match status" value="1"/>
</dbReference>
<evidence type="ECO:0000313" key="8">
    <source>
        <dbReference type="EMBL" id="MDZ5660211.1"/>
    </source>
</evidence>
<dbReference type="SMART" id="SM00421">
    <property type="entry name" value="HTH_LUXR"/>
    <property type="match status" value="1"/>
</dbReference>
<dbReference type="PROSITE" id="PS00622">
    <property type="entry name" value="HTH_LUXR_1"/>
    <property type="match status" value="1"/>
</dbReference>
<comment type="caution">
    <text evidence="8">The sequence shown here is derived from an EMBL/GenBank/DDBJ whole genome shotgun (WGS) entry which is preliminary data.</text>
</comment>
<dbReference type="InterPro" id="IPR011006">
    <property type="entry name" value="CheY-like_superfamily"/>
</dbReference>
<evidence type="ECO:0000256" key="2">
    <source>
        <dbReference type="ARBA" id="ARBA00023015"/>
    </source>
</evidence>
<dbReference type="EMBL" id="JAXQPW010000001">
    <property type="protein sequence ID" value="MDZ5660211.1"/>
    <property type="molecule type" value="Genomic_DNA"/>
</dbReference>
<dbReference type="PANTHER" id="PTHR43214">
    <property type="entry name" value="TWO-COMPONENT RESPONSE REGULATOR"/>
    <property type="match status" value="1"/>
</dbReference>
<dbReference type="InterPro" id="IPR001789">
    <property type="entry name" value="Sig_transdc_resp-reg_receiver"/>
</dbReference>
<dbReference type="SMART" id="SM00448">
    <property type="entry name" value="REC"/>
    <property type="match status" value="1"/>
</dbReference>
<accession>A0ABU5K5R4</accession>
<feature type="modified residue" description="4-aspartylphosphate" evidence="5">
    <location>
        <position position="60"/>
    </location>
</feature>
<dbReference type="CDD" id="cd17535">
    <property type="entry name" value="REC_NarL-like"/>
    <property type="match status" value="1"/>
</dbReference>
<organism evidence="8 9">
    <name type="scientific">Nocardioides renjunii</name>
    <dbReference type="NCBI Taxonomy" id="3095075"/>
    <lineage>
        <taxon>Bacteria</taxon>
        <taxon>Bacillati</taxon>
        <taxon>Actinomycetota</taxon>
        <taxon>Actinomycetes</taxon>
        <taxon>Propionibacteriales</taxon>
        <taxon>Nocardioidaceae</taxon>
        <taxon>Nocardioides</taxon>
    </lineage>
</organism>
<keyword evidence="1 5" id="KW-0597">Phosphoprotein</keyword>
<proteinExistence type="predicted"/>
<keyword evidence="2" id="KW-0805">Transcription regulation</keyword>
<dbReference type="InterPro" id="IPR058245">
    <property type="entry name" value="NreC/VraR/RcsB-like_REC"/>
</dbReference>
<evidence type="ECO:0000256" key="3">
    <source>
        <dbReference type="ARBA" id="ARBA00023125"/>
    </source>
</evidence>
<dbReference type="Proteomes" id="UP001291999">
    <property type="component" value="Unassembled WGS sequence"/>
</dbReference>
<gene>
    <name evidence="8" type="ORF">SFC79_00415</name>
</gene>
<dbReference type="Pfam" id="PF00196">
    <property type="entry name" value="GerE"/>
    <property type="match status" value="1"/>
</dbReference>
<evidence type="ECO:0000259" key="6">
    <source>
        <dbReference type="PROSITE" id="PS50043"/>
    </source>
</evidence>
<sequence length="222" mass="23901">MSDAAPPTRLLLVDDDVLVRSGLRLIFDTEPDLEVVGEAGTGAEALARAEAVRPDVVVMDVRMPDLDGIAATATLTARGPTPRVLVLTTFEDDDYLFRALQAGATGFMLKRARPTELLHAVRVIASGTSLVMPDITRRLIAERRPRRGPRGAEALPALTEREADVLRLVAEGLTNAEIGGRLHLSPETVKTHLSHVLAKLGARDRTQAVIVAYESGFMAPGR</sequence>
<dbReference type="PRINTS" id="PR00038">
    <property type="entry name" value="HTHLUXR"/>
</dbReference>
<dbReference type="PROSITE" id="PS50043">
    <property type="entry name" value="HTH_LUXR_2"/>
    <property type="match status" value="1"/>
</dbReference>
<dbReference type="RefSeq" id="WP_322422819.1">
    <property type="nucleotide sequence ID" value="NZ_JAXQPW010000001.1"/>
</dbReference>
<dbReference type="Pfam" id="PF00072">
    <property type="entry name" value="Response_reg"/>
    <property type="match status" value="1"/>
</dbReference>
<dbReference type="InterPro" id="IPR039420">
    <property type="entry name" value="WalR-like"/>
</dbReference>
<feature type="domain" description="Response regulatory" evidence="7">
    <location>
        <begin position="9"/>
        <end position="125"/>
    </location>
</feature>
<evidence type="ECO:0000256" key="5">
    <source>
        <dbReference type="PROSITE-ProRule" id="PRU00169"/>
    </source>
</evidence>
<dbReference type="SUPFAM" id="SSF46894">
    <property type="entry name" value="C-terminal effector domain of the bipartite response regulators"/>
    <property type="match status" value="1"/>
</dbReference>
<reference evidence="8 9" key="1">
    <citation type="submission" date="2023-11" db="EMBL/GenBank/DDBJ databases">
        <title>Novel species in genus Nocardioides.</title>
        <authorList>
            <person name="Zhou H."/>
        </authorList>
    </citation>
    <scope>NUCLEOTIDE SEQUENCE [LARGE SCALE GENOMIC DNA]</scope>
    <source>
        <strain evidence="8 9">S-58</strain>
    </source>
</reference>
<feature type="domain" description="HTH luxR-type" evidence="6">
    <location>
        <begin position="151"/>
        <end position="216"/>
    </location>
</feature>
<dbReference type="Gene3D" id="3.40.50.2300">
    <property type="match status" value="1"/>
</dbReference>
<dbReference type="InterPro" id="IPR016032">
    <property type="entry name" value="Sig_transdc_resp-reg_C-effctor"/>
</dbReference>
<evidence type="ECO:0000259" key="7">
    <source>
        <dbReference type="PROSITE" id="PS50110"/>
    </source>
</evidence>
<keyword evidence="9" id="KW-1185">Reference proteome</keyword>
<keyword evidence="3" id="KW-0238">DNA-binding</keyword>
<dbReference type="CDD" id="cd06170">
    <property type="entry name" value="LuxR_C_like"/>
    <property type="match status" value="1"/>
</dbReference>
<evidence type="ECO:0000256" key="4">
    <source>
        <dbReference type="ARBA" id="ARBA00023163"/>
    </source>
</evidence>
<protein>
    <submittedName>
        <fullName evidence="8">Response regulator transcription factor</fullName>
    </submittedName>
</protein>
<keyword evidence="4" id="KW-0804">Transcription</keyword>